<dbReference type="PANTHER" id="PTHR42919:SF8">
    <property type="entry name" value="N-ALPHA-ACETYLTRANSFERASE 50"/>
    <property type="match status" value="1"/>
</dbReference>
<dbReference type="EMBL" id="HBIA01017872">
    <property type="protein sequence ID" value="CAE0237062.1"/>
    <property type="molecule type" value="Transcribed_RNA"/>
</dbReference>
<evidence type="ECO:0000256" key="1">
    <source>
        <dbReference type="ARBA" id="ARBA00022679"/>
    </source>
</evidence>
<evidence type="ECO:0000313" key="4">
    <source>
        <dbReference type="EMBL" id="CAE0237062.1"/>
    </source>
</evidence>
<organism evidence="4">
    <name type="scientific">Strombidium rassoulzadegani</name>
    <dbReference type="NCBI Taxonomy" id="1082188"/>
    <lineage>
        <taxon>Eukaryota</taxon>
        <taxon>Sar</taxon>
        <taxon>Alveolata</taxon>
        <taxon>Ciliophora</taxon>
        <taxon>Intramacronucleata</taxon>
        <taxon>Spirotrichea</taxon>
        <taxon>Oligotrichia</taxon>
        <taxon>Strombidiidae</taxon>
        <taxon>Strombidium</taxon>
    </lineage>
</organism>
<name>A0A7S3FXW6_9SPIT</name>
<dbReference type="Pfam" id="PF00583">
    <property type="entry name" value="Acetyltransf_1"/>
    <property type="match status" value="1"/>
</dbReference>
<dbReference type="Gene3D" id="3.40.630.30">
    <property type="match status" value="1"/>
</dbReference>
<dbReference type="CDD" id="cd04301">
    <property type="entry name" value="NAT_SF"/>
    <property type="match status" value="1"/>
</dbReference>
<dbReference type="InterPro" id="IPR016181">
    <property type="entry name" value="Acyl_CoA_acyltransferase"/>
</dbReference>
<keyword evidence="2" id="KW-0012">Acyltransferase</keyword>
<dbReference type="GO" id="GO:0007064">
    <property type="term" value="P:mitotic sister chromatid cohesion"/>
    <property type="evidence" value="ECO:0007669"/>
    <property type="project" value="TreeGrafter"/>
</dbReference>
<dbReference type="InterPro" id="IPR000182">
    <property type="entry name" value="GNAT_dom"/>
</dbReference>
<keyword evidence="1" id="KW-0808">Transferase</keyword>
<sequence>MEITTMAKEVDEGQKIIMKQSSEHKIPIPDQLPDPDERLYYNQSVKKPKRKIKSLPIQFGKLTNQNVEQFRILNYLTLPVIYSDDFYERLTNYRRYSILGYYKDLLVGAISCRYEDDEETGGRVVYIMTITVLKAYRRYGIGTQLLKRAMIDCKAADVKRIYLHVLCSNESAIEFYKSANFTIKEKLLDYYTDLDPPHCFIFERSLEDITNEQIEQIDAKK</sequence>
<dbReference type="GO" id="GO:0031415">
    <property type="term" value="C:NatA complex"/>
    <property type="evidence" value="ECO:0007669"/>
    <property type="project" value="TreeGrafter"/>
</dbReference>
<protein>
    <recommendedName>
        <fullName evidence="3">N-acetyltransferase domain-containing protein</fullName>
    </recommendedName>
</protein>
<dbReference type="GO" id="GO:0016747">
    <property type="term" value="F:acyltransferase activity, transferring groups other than amino-acyl groups"/>
    <property type="evidence" value="ECO:0007669"/>
    <property type="project" value="InterPro"/>
</dbReference>
<reference evidence="4" key="1">
    <citation type="submission" date="2021-01" db="EMBL/GenBank/DDBJ databases">
        <authorList>
            <person name="Corre E."/>
            <person name="Pelletier E."/>
            <person name="Niang G."/>
            <person name="Scheremetjew M."/>
            <person name="Finn R."/>
            <person name="Kale V."/>
            <person name="Holt S."/>
            <person name="Cochrane G."/>
            <person name="Meng A."/>
            <person name="Brown T."/>
            <person name="Cohen L."/>
        </authorList>
    </citation>
    <scope>NUCLEOTIDE SEQUENCE</scope>
    <source>
        <strain evidence="4">Ras09</strain>
    </source>
</reference>
<proteinExistence type="predicted"/>
<dbReference type="SUPFAM" id="SSF55729">
    <property type="entry name" value="Acyl-CoA N-acyltransferases (Nat)"/>
    <property type="match status" value="1"/>
</dbReference>
<dbReference type="AlphaFoldDB" id="A0A7S3FXW6"/>
<accession>A0A7S3FXW6</accession>
<evidence type="ECO:0000256" key="2">
    <source>
        <dbReference type="ARBA" id="ARBA00023315"/>
    </source>
</evidence>
<feature type="domain" description="N-acetyltransferase" evidence="3">
    <location>
        <begin position="57"/>
        <end position="207"/>
    </location>
</feature>
<dbReference type="PROSITE" id="PS51186">
    <property type="entry name" value="GNAT"/>
    <property type="match status" value="1"/>
</dbReference>
<evidence type="ECO:0000259" key="3">
    <source>
        <dbReference type="PROSITE" id="PS51186"/>
    </source>
</evidence>
<dbReference type="PANTHER" id="PTHR42919">
    <property type="entry name" value="N-ALPHA-ACETYLTRANSFERASE"/>
    <property type="match status" value="1"/>
</dbReference>
<gene>
    <name evidence="4" type="ORF">SRAS04492_LOCUS8871</name>
</gene>
<dbReference type="InterPro" id="IPR051556">
    <property type="entry name" value="N-term/lysine_N-AcTrnsfr"/>
</dbReference>